<name>A0A430G065_9SPHN</name>
<sequence>MIGQRMTYGHIAAMGCYIPQLRADRAAMAAALRFSGLGGRGAGHRAVAGWDEDPLTLAVEAARNVGEAPAERLVLATTSNPYYERSLASLAVEALGWPATTRTFDAAGTRRSAVSALADSLLVAQSTLIVAAEKRLARPGSAQHLQFGDGAASALTDSHGAARLIGHASLARDFLDFHSSRDHPAPYAAEERFVRDTAGRDIIVPTIAAACRSAQIDASAVAHAAIHEPLAGMGRDIARAAGLTATNHAEALTAGAGDLGAAHPLFALALAFAAAKPGDRVLLVGFGSGCDALIFELDAPMPGAQAAADALAHGLILKDHARFLSLTGAIDLDWGMRAELEQKAQPTVIERHGRDTIGFIGARDAAGNVQFPKSRIPVRPGADGPETMEAVRLADVPATLVSVTADRLNFTPDPPFWFGLVQFENGARVLMELTDANPTGFAVGDALRMRLRIKSHDRRRGLRTYFWKAAPAARAQLEV</sequence>
<gene>
    <name evidence="1" type="ORF">DAH66_17290</name>
</gene>
<dbReference type="EMBL" id="QQYZ01000020">
    <property type="protein sequence ID" value="RSY79325.1"/>
    <property type="molecule type" value="Genomic_DNA"/>
</dbReference>
<accession>A0A430G065</accession>
<proteinExistence type="predicted"/>
<dbReference type="GO" id="GO:0016746">
    <property type="term" value="F:acyltransferase activity"/>
    <property type="evidence" value="ECO:0007669"/>
    <property type="project" value="InterPro"/>
</dbReference>
<dbReference type="PROSITE" id="PS51257">
    <property type="entry name" value="PROKAR_LIPOPROTEIN"/>
    <property type="match status" value="1"/>
</dbReference>
<dbReference type="AlphaFoldDB" id="A0A430G065"/>
<protein>
    <recommendedName>
        <fullName evidence="3">3-hydroxy-3-methylglutaryl CoA synthase</fullName>
    </recommendedName>
</protein>
<reference evidence="1 2" key="1">
    <citation type="submission" date="2018-07" db="EMBL/GenBank/DDBJ databases">
        <title>Genomic and Epidemiologic Investigation of an Indolent Hospital Outbreak.</title>
        <authorList>
            <person name="Johnson R.C."/>
            <person name="Deming C."/>
            <person name="Conlan S."/>
            <person name="Zellmer C.J."/>
            <person name="Michelin A.V."/>
            <person name="Lee-Lin S."/>
            <person name="Thomas P.J."/>
            <person name="Park M."/>
            <person name="Weingarten R.A."/>
            <person name="Less J."/>
            <person name="Dekker J.P."/>
            <person name="Frank K.M."/>
            <person name="Musser K.A."/>
            <person name="Mcquiston J.R."/>
            <person name="Henderson D.K."/>
            <person name="Lau A.F."/>
            <person name="Palmore T.N."/>
            <person name="Segre J.A."/>
        </authorList>
    </citation>
    <scope>NUCLEOTIDE SEQUENCE [LARGE SCALE GENOMIC DNA]</scope>
    <source>
        <strain evidence="1 2">SK-CDC1_0717</strain>
    </source>
</reference>
<dbReference type="Gene3D" id="3.40.47.10">
    <property type="match status" value="2"/>
</dbReference>
<evidence type="ECO:0000313" key="2">
    <source>
        <dbReference type="Proteomes" id="UP000287746"/>
    </source>
</evidence>
<comment type="caution">
    <text evidence="1">The sequence shown here is derived from an EMBL/GenBank/DDBJ whole genome shotgun (WGS) entry which is preliminary data.</text>
</comment>
<dbReference type="Proteomes" id="UP000287746">
    <property type="component" value="Unassembled WGS sequence"/>
</dbReference>
<dbReference type="InterPro" id="IPR016039">
    <property type="entry name" value="Thiolase-like"/>
</dbReference>
<dbReference type="SUPFAM" id="SSF53901">
    <property type="entry name" value="Thiolase-like"/>
    <property type="match status" value="2"/>
</dbReference>
<evidence type="ECO:0008006" key="3">
    <source>
        <dbReference type="Google" id="ProtNLM"/>
    </source>
</evidence>
<evidence type="ECO:0000313" key="1">
    <source>
        <dbReference type="EMBL" id="RSY79325.1"/>
    </source>
</evidence>
<organism evidence="1 2">
    <name type="scientific">Sphingomonas koreensis</name>
    <dbReference type="NCBI Taxonomy" id="93064"/>
    <lineage>
        <taxon>Bacteria</taxon>
        <taxon>Pseudomonadati</taxon>
        <taxon>Pseudomonadota</taxon>
        <taxon>Alphaproteobacteria</taxon>
        <taxon>Sphingomonadales</taxon>
        <taxon>Sphingomonadaceae</taxon>
        <taxon>Sphingomonas</taxon>
    </lineage>
</organism>